<keyword evidence="6" id="KW-0829">Tyrosine-protein kinase</keyword>
<dbReference type="CDD" id="cd00192">
    <property type="entry name" value="PTKc"/>
    <property type="match status" value="1"/>
</dbReference>
<keyword evidence="10" id="KW-0812">Transmembrane</keyword>
<evidence type="ECO:0000256" key="3">
    <source>
        <dbReference type="ARBA" id="ARBA00022741"/>
    </source>
</evidence>
<protein>
    <submittedName>
        <fullName evidence="12">Jg19764 protein</fullName>
    </submittedName>
</protein>
<reference evidence="12" key="1">
    <citation type="submission" date="2022-03" db="EMBL/GenBank/DDBJ databases">
        <authorList>
            <person name="Lindestad O."/>
        </authorList>
    </citation>
    <scope>NUCLEOTIDE SEQUENCE</scope>
</reference>
<evidence type="ECO:0000256" key="10">
    <source>
        <dbReference type="SAM" id="Phobius"/>
    </source>
</evidence>
<feature type="compositionally biased region" description="Polar residues" evidence="9">
    <location>
        <begin position="1"/>
        <end position="11"/>
    </location>
</feature>
<dbReference type="InterPro" id="IPR017441">
    <property type="entry name" value="Protein_kinase_ATP_BS"/>
</dbReference>
<comment type="subcellular location">
    <subcellularLocation>
        <location evidence="1">Membrane</location>
        <topology evidence="1">Single-pass membrane protein</topology>
    </subcellularLocation>
</comment>
<accession>A0A8S4SC13</accession>
<dbReference type="InterPro" id="IPR000719">
    <property type="entry name" value="Prot_kinase_dom"/>
</dbReference>
<sequence>MRKKNQAVTSEKPNRKRRPLREKTTKLARVAREEARPRQSSKNNTITFIHGGCEKSSCGEETACVPYNATSYYCVCTSSGEPVKEGAKCPRSTVSSLSNPVPDLSMHGLRQRNKLVNGEWTLESSRSNPAPDLSMPSLRQRNRLVNGGWTLVTYIHGSCEKSSCGQEAACVPYNATLYYCVCTSNGEPAKEGAICPRSTVPLLPKAIHNVIPPRQANATAEPREASLSPPTAQVSRTSSEVFTEATARTETIAPGSSPYTIASAPVLIGILAGFGMLLVLVTLILIYLRKRICNVDRKVKPRARPGEPLLAERYITNPQYGVCGAGNLATPMVVPGTPAPPQANKGHEHEVTLLERSTLTFLEEVGEGCFGKVYKGVLRGISAEEIVAIKVLKEIAGRSAEQDFMREVNIMSAFRHPNILSLIGVVYKDDTNVSPWMVFEYMKWGDLAGVLRGSRGGSREQPTLDEAALLHVALQVARGMQYLASKRFVHRDLAARNCLVGANLAVKIADFGMSRDVYTCDYYKMGGERPMPVRWMPPESIVYARFTHESDVWSYGVVLWEIYSRGKQPFYGCNNYGATKKILRGILLVPPEDCPRFACELMRACWAIDPRDRIGFDEICRKLEFAQAEGGSGTQIRLPRPPIAPLDSAGYLVPNTPPSVDYLKPLPDQDPESDFSDDDDDEEYT</sequence>
<dbReference type="GO" id="GO:0007169">
    <property type="term" value="P:cell surface receptor protein tyrosine kinase signaling pathway"/>
    <property type="evidence" value="ECO:0007669"/>
    <property type="project" value="TreeGrafter"/>
</dbReference>
<keyword evidence="10" id="KW-0472">Membrane</keyword>
<dbReference type="InterPro" id="IPR050122">
    <property type="entry name" value="RTK"/>
</dbReference>
<comment type="caution">
    <text evidence="12">The sequence shown here is derived from an EMBL/GenBank/DDBJ whole genome shotgun (WGS) entry which is preliminary data.</text>
</comment>
<evidence type="ECO:0000256" key="8">
    <source>
        <dbReference type="PROSITE-ProRule" id="PRU10141"/>
    </source>
</evidence>
<evidence type="ECO:0000256" key="2">
    <source>
        <dbReference type="ARBA" id="ARBA00022679"/>
    </source>
</evidence>
<feature type="region of interest" description="Disordered" evidence="9">
    <location>
        <begin position="1"/>
        <end position="43"/>
    </location>
</feature>
<evidence type="ECO:0000259" key="11">
    <source>
        <dbReference type="PROSITE" id="PS50011"/>
    </source>
</evidence>
<dbReference type="OrthoDB" id="2431000at2759"/>
<evidence type="ECO:0000313" key="12">
    <source>
        <dbReference type="EMBL" id="CAH2265201.1"/>
    </source>
</evidence>
<dbReference type="AlphaFoldDB" id="A0A8S4SC13"/>
<evidence type="ECO:0000313" key="13">
    <source>
        <dbReference type="Proteomes" id="UP000838756"/>
    </source>
</evidence>
<dbReference type="SUPFAM" id="SSF56112">
    <property type="entry name" value="Protein kinase-like (PK-like)"/>
    <property type="match status" value="1"/>
</dbReference>
<dbReference type="GO" id="GO:0005030">
    <property type="term" value="F:neurotrophin receptor activity"/>
    <property type="evidence" value="ECO:0007669"/>
    <property type="project" value="TreeGrafter"/>
</dbReference>
<dbReference type="FunFam" id="1.10.510.10:FF:000554">
    <property type="entry name" value="Predicted protein"/>
    <property type="match status" value="1"/>
</dbReference>
<feature type="binding site" evidence="8">
    <location>
        <position position="390"/>
    </location>
    <ligand>
        <name>ATP</name>
        <dbReference type="ChEBI" id="CHEBI:30616"/>
    </ligand>
</feature>
<dbReference type="GO" id="GO:0051897">
    <property type="term" value="P:positive regulation of phosphatidylinositol 3-kinase/protein kinase B signal transduction"/>
    <property type="evidence" value="ECO:0007669"/>
    <property type="project" value="TreeGrafter"/>
</dbReference>
<evidence type="ECO:0000256" key="5">
    <source>
        <dbReference type="ARBA" id="ARBA00022840"/>
    </source>
</evidence>
<feature type="compositionally biased region" description="Acidic residues" evidence="9">
    <location>
        <begin position="669"/>
        <end position="685"/>
    </location>
</feature>
<dbReference type="GO" id="GO:0005524">
    <property type="term" value="F:ATP binding"/>
    <property type="evidence" value="ECO:0007669"/>
    <property type="project" value="UniProtKB-UniRule"/>
</dbReference>
<dbReference type="GO" id="GO:0010976">
    <property type="term" value="P:positive regulation of neuron projection development"/>
    <property type="evidence" value="ECO:0007669"/>
    <property type="project" value="TreeGrafter"/>
</dbReference>
<keyword evidence="13" id="KW-1185">Reference proteome</keyword>
<dbReference type="GO" id="GO:0005886">
    <property type="term" value="C:plasma membrane"/>
    <property type="evidence" value="ECO:0007669"/>
    <property type="project" value="TreeGrafter"/>
</dbReference>
<keyword evidence="3 8" id="KW-0547">Nucleotide-binding</keyword>
<keyword evidence="2" id="KW-0808">Transferase</keyword>
<dbReference type="GO" id="GO:0004714">
    <property type="term" value="F:transmembrane receptor protein tyrosine kinase activity"/>
    <property type="evidence" value="ECO:0007669"/>
    <property type="project" value="UniProtKB-EC"/>
</dbReference>
<feature type="domain" description="Protein kinase" evidence="11">
    <location>
        <begin position="359"/>
        <end position="626"/>
    </location>
</feature>
<keyword evidence="4" id="KW-0418">Kinase</keyword>
<dbReference type="GO" id="GO:0043121">
    <property type="term" value="F:neurotrophin binding"/>
    <property type="evidence" value="ECO:0007669"/>
    <property type="project" value="TreeGrafter"/>
</dbReference>
<evidence type="ECO:0000256" key="7">
    <source>
        <dbReference type="ARBA" id="ARBA00051243"/>
    </source>
</evidence>
<gene>
    <name evidence="12" type="primary">jg19764</name>
    <name evidence="12" type="ORF">PAEG_LOCUS24851</name>
</gene>
<organism evidence="12 13">
    <name type="scientific">Pararge aegeria aegeria</name>
    <dbReference type="NCBI Taxonomy" id="348720"/>
    <lineage>
        <taxon>Eukaryota</taxon>
        <taxon>Metazoa</taxon>
        <taxon>Ecdysozoa</taxon>
        <taxon>Arthropoda</taxon>
        <taxon>Hexapoda</taxon>
        <taxon>Insecta</taxon>
        <taxon>Pterygota</taxon>
        <taxon>Neoptera</taxon>
        <taxon>Endopterygota</taxon>
        <taxon>Lepidoptera</taxon>
        <taxon>Glossata</taxon>
        <taxon>Ditrysia</taxon>
        <taxon>Papilionoidea</taxon>
        <taxon>Nymphalidae</taxon>
        <taxon>Satyrinae</taxon>
        <taxon>Satyrini</taxon>
        <taxon>Parargina</taxon>
        <taxon>Pararge</taxon>
    </lineage>
</organism>
<dbReference type="InterPro" id="IPR011009">
    <property type="entry name" value="Kinase-like_dom_sf"/>
</dbReference>
<dbReference type="Pfam" id="PF07714">
    <property type="entry name" value="PK_Tyr_Ser-Thr"/>
    <property type="match status" value="1"/>
</dbReference>
<proteinExistence type="predicted"/>
<dbReference type="InterPro" id="IPR008266">
    <property type="entry name" value="Tyr_kinase_AS"/>
</dbReference>
<feature type="compositionally biased region" description="Polar residues" evidence="9">
    <location>
        <begin position="228"/>
        <end position="249"/>
    </location>
</feature>
<evidence type="ECO:0000256" key="9">
    <source>
        <dbReference type="SAM" id="MobiDB-lite"/>
    </source>
</evidence>
<dbReference type="SMART" id="SM00219">
    <property type="entry name" value="TyrKc"/>
    <property type="match status" value="1"/>
</dbReference>
<dbReference type="InterPro" id="IPR020635">
    <property type="entry name" value="Tyr_kinase_cat_dom"/>
</dbReference>
<dbReference type="PROSITE" id="PS00109">
    <property type="entry name" value="PROTEIN_KINASE_TYR"/>
    <property type="match status" value="1"/>
</dbReference>
<keyword evidence="5 8" id="KW-0067">ATP-binding</keyword>
<dbReference type="GO" id="GO:1990090">
    <property type="term" value="P:cellular response to nerve growth factor stimulus"/>
    <property type="evidence" value="ECO:0007669"/>
    <property type="project" value="TreeGrafter"/>
</dbReference>
<dbReference type="Proteomes" id="UP000838756">
    <property type="component" value="Unassembled WGS sequence"/>
</dbReference>
<comment type="catalytic activity">
    <reaction evidence="7">
        <text>L-tyrosyl-[protein] + ATP = O-phospho-L-tyrosyl-[protein] + ADP + H(+)</text>
        <dbReference type="Rhea" id="RHEA:10596"/>
        <dbReference type="Rhea" id="RHEA-COMP:10136"/>
        <dbReference type="Rhea" id="RHEA-COMP:20101"/>
        <dbReference type="ChEBI" id="CHEBI:15378"/>
        <dbReference type="ChEBI" id="CHEBI:30616"/>
        <dbReference type="ChEBI" id="CHEBI:46858"/>
        <dbReference type="ChEBI" id="CHEBI:61978"/>
        <dbReference type="ChEBI" id="CHEBI:456216"/>
        <dbReference type="EC" id="2.7.10.1"/>
    </reaction>
</comment>
<dbReference type="EMBL" id="CAKXAJ010026279">
    <property type="protein sequence ID" value="CAH2265201.1"/>
    <property type="molecule type" value="Genomic_DNA"/>
</dbReference>
<dbReference type="GO" id="GO:0030424">
    <property type="term" value="C:axon"/>
    <property type="evidence" value="ECO:0007669"/>
    <property type="project" value="TreeGrafter"/>
</dbReference>
<feature type="region of interest" description="Disordered" evidence="9">
    <location>
        <begin position="648"/>
        <end position="685"/>
    </location>
</feature>
<name>A0A8S4SC13_9NEOP</name>
<dbReference type="PRINTS" id="PR00109">
    <property type="entry name" value="TYRKINASE"/>
</dbReference>
<dbReference type="Gene3D" id="1.10.510.10">
    <property type="entry name" value="Transferase(Phosphotransferase) domain 1"/>
    <property type="match status" value="1"/>
</dbReference>
<keyword evidence="10" id="KW-1133">Transmembrane helix</keyword>
<evidence type="ECO:0000256" key="4">
    <source>
        <dbReference type="ARBA" id="ARBA00022777"/>
    </source>
</evidence>
<evidence type="ECO:0000256" key="1">
    <source>
        <dbReference type="ARBA" id="ARBA00004167"/>
    </source>
</evidence>
<dbReference type="PANTHER" id="PTHR24416:SF619">
    <property type="entry name" value="TYROSINE-PROTEIN KINASE TRANSMEMBRANE RECEPTOR ROR-LIKE PROTEIN"/>
    <property type="match status" value="1"/>
</dbReference>
<feature type="transmembrane region" description="Helical" evidence="10">
    <location>
        <begin position="266"/>
        <end position="288"/>
    </location>
</feature>
<evidence type="ECO:0000256" key="6">
    <source>
        <dbReference type="ARBA" id="ARBA00023137"/>
    </source>
</evidence>
<dbReference type="InterPro" id="IPR001245">
    <property type="entry name" value="Ser-Thr/Tyr_kinase_cat_dom"/>
</dbReference>
<dbReference type="PROSITE" id="PS00107">
    <property type="entry name" value="PROTEIN_KINASE_ATP"/>
    <property type="match status" value="1"/>
</dbReference>
<feature type="region of interest" description="Disordered" evidence="9">
    <location>
        <begin position="217"/>
        <end position="249"/>
    </location>
</feature>
<dbReference type="PANTHER" id="PTHR24416">
    <property type="entry name" value="TYROSINE-PROTEIN KINASE RECEPTOR"/>
    <property type="match status" value="1"/>
</dbReference>
<feature type="compositionally biased region" description="Basic and acidic residues" evidence="9">
    <location>
        <begin position="21"/>
        <end position="37"/>
    </location>
</feature>
<dbReference type="GO" id="GO:0043235">
    <property type="term" value="C:receptor complex"/>
    <property type="evidence" value="ECO:0007669"/>
    <property type="project" value="TreeGrafter"/>
</dbReference>
<dbReference type="PROSITE" id="PS50011">
    <property type="entry name" value="PROTEIN_KINASE_DOM"/>
    <property type="match status" value="1"/>
</dbReference>